<dbReference type="PANTHER" id="PTHR31413">
    <property type="entry name" value="AFP HOMOLOG 2"/>
    <property type="match status" value="1"/>
</dbReference>
<keyword evidence="7" id="KW-1185">Reference proteome</keyword>
<gene>
    <name evidence="6" type="ORF">U9M48_008450</name>
</gene>
<dbReference type="AlphaFoldDB" id="A0AAQ3SPE2"/>
<reference evidence="6 7" key="1">
    <citation type="submission" date="2024-02" db="EMBL/GenBank/DDBJ databases">
        <title>High-quality chromosome-scale genome assembly of Pensacola bahiagrass (Paspalum notatum Flugge var. saurae).</title>
        <authorList>
            <person name="Vega J.M."/>
            <person name="Podio M."/>
            <person name="Orjuela J."/>
            <person name="Siena L.A."/>
            <person name="Pessino S.C."/>
            <person name="Combes M.C."/>
            <person name="Mariac C."/>
            <person name="Albertini E."/>
            <person name="Pupilli F."/>
            <person name="Ortiz J.P.A."/>
            <person name="Leblanc O."/>
        </authorList>
    </citation>
    <scope>NUCLEOTIDE SEQUENCE [LARGE SCALE GENOMIC DNA]</scope>
    <source>
        <strain evidence="6">R1</strain>
        <tissue evidence="6">Leaf</tissue>
    </source>
</reference>
<evidence type="ECO:0000256" key="2">
    <source>
        <dbReference type="ARBA" id="ARBA00006081"/>
    </source>
</evidence>
<name>A0AAQ3SPE2_PASNO</name>
<evidence type="ECO:0000313" key="6">
    <source>
        <dbReference type="EMBL" id="WVZ58147.1"/>
    </source>
</evidence>
<organism evidence="6 7">
    <name type="scientific">Paspalum notatum var. saurae</name>
    <dbReference type="NCBI Taxonomy" id="547442"/>
    <lineage>
        <taxon>Eukaryota</taxon>
        <taxon>Viridiplantae</taxon>
        <taxon>Streptophyta</taxon>
        <taxon>Embryophyta</taxon>
        <taxon>Tracheophyta</taxon>
        <taxon>Spermatophyta</taxon>
        <taxon>Magnoliopsida</taxon>
        <taxon>Liliopsida</taxon>
        <taxon>Poales</taxon>
        <taxon>Poaceae</taxon>
        <taxon>PACMAD clade</taxon>
        <taxon>Panicoideae</taxon>
        <taxon>Andropogonodae</taxon>
        <taxon>Paspaleae</taxon>
        <taxon>Paspalinae</taxon>
        <taxon>Paspalum</taxon>
    </lineage>
</organism>
<evidence type="ECO:0000256" key="1">
    <source>
        <dbReference type="ARBA" id="ARBA00004123"/>
    </source>
</evidence>
<evidence type="ECO:0000256" key="4">
    <source>
        <dbReference type="RuleBase" id="RU369029"/>
    </source>
</evidence>
<dbReference type="Proteomes" id="UP001341281">
    <property type="component" value="Chromosome 02"/>
</dbReference>
<evidence type="ECO:0000256" key="5">
    <source>
        <dbReference type="SAM" id="MobiDB-lite"/>
    </source>
</evidence>
<comment type="function">
    <text evidence="4">Acts as a negative regulator of abscisic acid (ABA) response.</text>
</comment>
<sequence>MGSASQIAFGYQAVQLPTLETSSSWAFGAPPQAMSSFTAKYQVEQTGNKQVDDGKRLQDAGTSSSAHAEYEKVVDRGLPIMGYATRPGIAPNVKFGGSGSYPDLPWVSTTATGPNGRTISGVTYKFGRNEIYDFGWVNKQ</sequence>
<evidence type="ECO:0000256" key="3">
    <source>
        <dbReference type="ARBA" id="ARBA00023242"/>
    </source>
</evidence>
<keyword evidence="3 4" id="KW-0539">Nucleus</keyword>
<dbReference type="InterPro" id="IPR031307">
    <property type="entry name" value="Ninja_fam"/>
</dbReference>
<evidence type="ECO:0000313" key="7">
    <source>
        <dbReference type="Proteomes" id="UP001341281"/>
    </source>
</evidence>
<feature type="region of interest" description="Disordered" evidence="5">
    <location>
        <begin position="45"/>
        <end position="68"/>
    </location>
</feature>
<dbReference type="GO" id="GO:0045892">
    <property type="term" value="P:negative regulation of DNA-templated transcription"/>
    <property type="evidence" value="ECO:0007669"/>
    <property type="project" value="TreeGrafter"/>
</dbReference>
<protein>
    <recommendedName>
        <fullName evidence="4">Ninja-family protein</fullName>
    </recommendedName>
    <alternativeName>
        <fullName evidence="4">ABI-binding protein</fullName>
    </alternativeName>
</protein>
<dbReference type="GO" id="GO:0009867">
    <property type="term" value="P:jasmonic acid mediated signaling pathway"/>
    <property type="evidence" value="ECO:0007669"/>
    <property type="project" value="TreeGrafter"/>
</dbReference>
<dbReference type="EMBL" id="CP144746">
    <property type="protein sequence ID" value="WVZ58147.1"/>
    <property type="molecule type" value="Genomic_DNA"/>
</dbReference>
<comment type="subcellular location">
    <subcellularLocation>
        <location evidence="1 4">Nucleus</location>
    </subcellularLocation>
</comment>
<feature type="non-terminal residue" evidence="6">
    <location>
        <position position="1"/>
    </location>
</feature>
<accession>A0AAQ3SPE2</accession>
<dbReference type="PANTHER" id="PTHR31413:SF12">
    <property type="entry name" value="AFP HOMOLOG 2"/>
    <property type="match status" value="1"/>
</dbReference>
<dbReference type="GO" id="GO:0005634">
    <property type="term" value="C:nucleus"/>
    <property type="evidence" value="ECO:0007669"/>
    <property type="project" value="UniProtKB-SubCell"/>
</dbReference>
<proteinExistence type="inferred from homology"/>
<comment type="similarity">
    <text evidence="2 4">Belongs to the Ninja family.</text>
</comment>